<feature type="domain" description="Aminoglycoside phosphotransferase" evidence="1">
    <location>
        <begin position="58"/>
        <end position="227"/>
    </location>
</feature>
<evidence type="ECO:0000313" key="3">
    <source>
        <dbReference type="Proteomes" id="UP000287972"/>
    </source>
</evidence>
<accession>A0A428RD50</accession>
<dbReference type="AlphaFoldDB" id="A0A428RD50"/>
<keyword evidence="3" id="KW-1185">Reference proteome</keyword>
<reference evidence="2 3" key="1">
    <citation type="submission" date="2017-06" db="EMBL/GenBank/DDBJ databases">
        <title>Comparative genomic analysis of Ambrosia Fusariam Clade fungi.</title>
        <authorList>
            <person name="Stajich J.E."/>
            <person name="Carrillo J."/>
            <person name="Kijimoto T."/>
            <person name="Eskalen A."/>
            <person name="O'Donnell K."/>
            <person name="Kasson M."/>
        </authorList>
    </citation>
    <scope>NUCLEOTIDE SEQUENCE [LARGE SCALE GENOMIC DNA]</scope>
    <source>
        <strain evidence="2 3">NRRL62606</strain>
    </source>
</reference>
<name>A0A428RD50_9HYPO</name>
<dbReference type="EMBL" id="NKCL01000348">
    <property type="protein sequence ID" value="RSL75460.1"/>
    <property type="molecule type" value="Genomic_DNA"/>
</dbReference>
<gene>
    <name evidence="2" type="ORF">CEP51_010847</name>
</gene>
<protein>
    <recommendedName>
        <fullName evidence="1">Aminoglycoside phosphotransferase domain-containing protein</fullName>
    </recommendedName>
</protein>
<dbReference type="SUPFAM" id="SSF56112">
    <property type="entry name" value="Protein kinase-like (PK-like)"/>
    <property type="match status" value="1"/>
</dbReference>
<dbReference type="InterPro" id="IPR002575">
    <property type="entry name" value="Aminoglycoside_PTrfase"/>
</dbReference>
<evidence type="ECO:0000313" key="2">
    <source>
        <dbReference type="EMBL" id="RSL75460.1"/>
    </source>
</evidence>
<organism evidence="2 3">
    <name type="scientific">Fusarium floridanum</name>
    <dbReference type="NCBI Taxonomy" id="1325733"/>
    <lineage>
        <taxon>Eukaryota</taxon>
        <taxon>Fungi</taxon>
        <taxon>Dikarya</taxon>
        <taxon>Ascomycota</taxon>
        <taxon>Pezizomycotina</taxon>
        <taxon>Sordariomycetes</taxon>
        <taxon>Hypocreomycetidae</taxon>
        <taxon>Hypocreales</taxon>
        <taxon>Nectriaceae</taxon>
        <taxon>Fusarium</taxon>
        <taxon>Fusarium solani species complex</taxon>
    </lineage>
</organism>
<dbReference type="Gene3D" id="3.90.1200.10">
    <property type="match status" value="1"/>
</dbReference>
<dbReference type="InterPro" id="IPR051678">
    <property type="entry name" value="AGP_Transferase"/>
</dbReference>
<evidence type="ECO:0000259" key="1">
    <source>
        <dbReference type="Pfam" id="PF01636"/>
    </source>
</evidence>
<dbReference type="InterPro" id="IPR011009">
    <property type="entry name" value="Kinase-like_dom_sf"/>
</dbReference>
<comment type="caution">
    <text evidence="2">The sequence shown here is derived from an EMBL/GenBank/DDBJ whole genome shotgun (WGS) entry which is preliminary data.</text>
</comment>
<proteinExistence type="predicted"/>
<sequence>MPDTTTTTTTYVGTAQYGKRINPKTIDMALNAGHAAKEARKKAANDKDGKDKNTKTQAFLIVDTIQGEPLDKKLLVEAEEEHRRIFFSQLIDILTEFRQLEFPLMGSLMPNPDGSPKPILGPVMSMSAATLRLPSQSTFSSARKYMKYQFGLISGFFSPPISNHTVDDIKQEIFSLHCMEGIFDQVIDPQLDEGPFVLNHLDLRGANIIVDKNLRIQGIVDWEFAHTVPRQVFTPPSWITGHDSIDTNKEMHTEFRSVLEENSHTNSLWEKLGREWYGTDKSKDQIEMAFCVAHVLRRPADATEIFEDFFAQKLLDKSFDDSVSDFFNNNQQAALEAQRRAEQCERYTQYLKDNGLYETETDKLLAESKALKVKWGWE</sequence>
<dbReference type="PANTHER" id="PTHR21310">
    <property type="entry name" value="AMINOGLYCOSIDE PHOSPHOTRANSFERASE-RELATED-RELATED"/>
    <property type="match status" value="1"/>
</dbReference>
<dbReference type="PANTHER" id="PTHR21310:SF15">
    <property type="entry name" value="AMINOGLYCOSIDE PHOSPHOTRANSFERASE DOMAIN-CONTAINING PROTEIN"/>
    <property type="match status" value="1"/>
</dbReference>
<dbReference type="Proteomes" id="UP000287972">
    <property type="component" value="Unassembled WGS sequence"/>
</dbReference>
<dbReference type="Pfam" id="PF01636">
    <property type="entry name" value="APH"/>
    <property type="match status" value="1"/>
</dbReference>